<dbReference type="WBParaSite" id="PgB06_g097_t03">
    <property type="protein sequence ID" value="PgB06_g097_t03"/>
    <property type="gene ID" value="PgB06_g097"/>
</dbReference>
<organism evidence="5 6">
    <name type="scientific">Parascaris univalens</name>
    <name type="common">Nematode worm</name>
    <dbReference type="NCBI Taxonomy" id="6257"/>
    <lineage>
        <taxon>Eukaryota</taxon>
        <taxon>Metazoa</taxon>
        <taxon>Ecdysozoa</taxon>
        <taxon>Nematoda</taxon>
        <taxon>Chromadorea</taxon>
        <taxon>Rhabditida</taxon>
        <taxon>Spirurina</taxon>
        <taxon>Ascaridomorpha</taxon>
        <taxon>Ascaridoidea</taxon>
        <taxon>Ascarididae</taxon>
        <taxon>Parascaris</taxon>
    </lineage>
</organism>
<accession>A0A914ZKV4</accession>
<dbReference type="SMART" id="SM00276">
    <property type="entry name" value="GLECT"/>
    <property type="match status" value="2"/>
</dbReference>
<dbReference type="PANTHER" id="PTHR11346:SF93">
    <property type="entry name" value="GALECTIN DOMAIN-CONTAINING PROTEIN"/>
    <property type="match status" value="1"/>
</dbReference>
<dbReference type="InterPro" id="IPR001079">
    <property type="entry name" value="Galectin_CRD"/>
</dbReference>
<dbReference type="AlphaFoldDB" id="A0A914ZKV4"/>
<protein>
    <recommendedName>
        <fullName evidence="3">Galectin</fullName>
    </recommendedName>
</protein>
<dbReference type="Gene3D" id="2.60.120.200">
    <property type="match status" value="2"/>
</dbReference>
<feature type="domain" description="Galectin" evidence="4">
    <location>
        <begin position="174"/>
        <end position="301"/>
    </location>
</feature>
<keyword evidence="1 3" id="KW-0430">Lectin</keyword>
<dbReference type="FunFam" id="2.60.120.200:FF:000145">
    <property type="entry name" value="Galectin"/>
    <property type="match status" value="1"/>
</dbReference>
<dbReference type="CDD" id="cd00070">
    <property type="entry name" value="GLECT"/>
    <property type="match status" value="2"/>
</dbReference>
<evidence type="ECO:0000313" key="6">
    <source>
        <dbReference type="WBParaSite" id="PgB06_g097_t03"/>
    </source>
</evidence>
<keyword evidence="2" id="KW-0677">Repeat</keyword>
<dbReference type="SMART" id="SM00908">
    <property type="entry name" value="Gal-bind_lectin"/>
    <property type="match status" value="2"/>
</dbReference>
<dbReference type="InterPro" id="IPR013320">
    <property type="entry name" value="ConA-like_dom_sf"/>
</dbReference>
<keyword evidence="5" id="KW-1185">Reference proteome</keyword>
<evidence type="ECO:0000259" key="4">
    <source>
        <dbReference type="PROSITE" id="PS51304"/>
    </source>
</evidence>
<dbReference type="SUPFAM" id="SSF49899">
    <property type="entry name" value="Concanavalin A-like lectins/glucanases"/>
    <property type="match status" value="2"/>
</dbReference>
<evidence type="ECO:0000256" key="3">
    <source>
        <dbReference type="RuleBase" id="RU102079"/>
    </source>
</evidence>
<dbReference type="Proteomes" id="UP000887569">
    <property type="component" value="Unplaced"/>
</dbReference>
<proteinExistence type="predicted"/>
<reference evidence="6" key="1">
    <citation type="submission" date="2022-11" db="UniProtKB">
        <authorList>
            <consortium name="WormBaseParasite"/>
        </authorList>
    </citation>
    <scope>IDENTIFICATION</scope>
</reference>
<dbReference type="GO" id="GO:0016936">
    <property type="term" value="F:galactoside binding"/>
    <property type="evidence" value="ECO:0007669"/>
    <property type="project" value="TreeGrafter"/>
</dbReference>
<sequence>MAITIGADFRNLLIQKPIRGRMTSNDAKNFALPYRSKLTEKIEPGQTLIIKGSSPKDAKRFTVNLHRDTPDFSGSDVPLHISVRFDEGKIVFNCYTKGAWGKEERQKIPFKKGDPFDIRIRAHDNKFTVYCDRKEVKEFEHRVPLQWVTHLSIDGDTQIHHVQWGGKYYPIPYESGIAGEGLNPGKSLIIYGIPEKKAKRFNINLLKKNGDIALHFNPRFDEKHVIRNALISGQWGKEEREGKNPFEKHIAFDLEIKNEEYAFQIFVNGERFASFAHRVDPHEIGGLQIQGDLDITGIQIV</sequence>
<feature type="domain" description="Galectin" evidence="4">
    <location>
        <begin position="34"/>
        <end position="165"/>
    </location>
</feature>
<dbReference type="Pfam" id="PF00337">
    <property type="entry name" value="Gal-bind_lectin"/>
    <property type="match status" value="2"/>
</dbReference>
<name>A0A914ZKV4_PARUN</name>
<dbReference type="GO" id="GO:0030246">
    <property type="term" value="F:carbohydrate binding"/>
    <property type="evidence" value="ECO:0007669"/>
    <property type="project" value="UniProtKB-UniRule"/>
</dbReference>
<dbReference type="FunFam" id="2.60.120.200:FF:000155">
    <property type="entry name" value="Galectin"/>
    <property type="match status" value="1"/>
</dbReference>
<evidence type="ECO:0000313" key="5">
    <source>
        <dbReference type="Proteomes" id="UP000887569"/>
    </source>
</evidence>
<dbReference type="PROSITE" id="PS51304">
    <property type="entry name" value="GALECTIN"/>
    <property type="match status" value="2"/>
</dbReference>
<dbReference type="InterPro" id="IPR044156">
    <property type="entry name" value="Galectin-like"/>
</dbReference>
<dbReference type="PANTHER" id="PTHR11346">
    <property type="entry name" value="GALECTIN"/>
    <property type="match status" value="1"/>
</dbReference>
<evidence type="ECO:0000256" key="1">
    <source>
        <dbReference type="ARBA" id="ARBA00022734"/>
    </source>
</evidence>
<evidence type="ECO:0000256" key="2">
    <source>
        <dbReference type="ARBA" id="ARBA00022737"/>
    </source>
</evidence>